<proteinExistence type="predicted"/>
<dbReference type="EMBL" id="JACEFO010001646">
    <property type="protein sequence ID" value="KAF8726846.1"/>
    <property type="molecule type" value="Genomic_DNA"/>
</dbReference>
<evidence type="ECO:0000313" key="1">
    <source>
        <dbReference type="EMBL" id="KAF8726846.1"/>
    </source>
</evidence>
<dbReference type="AlphaFoldDB" id="A0A835F306"/>
<protein>
    <submittedName>
        <fullName evidence="1">Uncharacterized protein</fullName>
    </submittedName>
</protein>
<comment type="caution">
    <text evidence="1">The sequence shown here is derived from an EMBL/GenBank/DDBJ whole genome shotgun (WGS) entry which is preliminary data.</text>
</comment>
<reference evidence="1" key="1">
    <citation type="submission" date="2020-07" db="EMBL/GenBank/DDBJ databases">
        <title>Genome sequence and genetic diversity analysis of an under-domesticated orphan crop, white fonio (Digitaria exilis).</title>
        <authorList>
            <person name="Bennetzen J.L."/>
            <person name="Chen S."/>
            <person name="Ma X."/>
            <person name="Wang X."/>
            <person name="Yssel A.E.J."/>
            <person name="Chaluvadi S.R."/>
            <person name="Johnson M."/>
            <person name="Gangashetty P."/>
            <person name="Hamidou F."/>
            <person name="Sanogo M.D."/>
            <person name="Zwaenepoel A."/>
            <person name="Wallace J."/>
            <person name="Van De Peer Y."/>
            <person name="Van Deynze A."/>
        </authorList>
    </citation>
    <scope>NUCLEOTIDE SEQUENCE</scope>
    <source>
        <tissue evidence="1">Leaves</tissue>
    </source>
</reference>
<evidence type="ECO:0000313" key="2">
    <source>
        <dbReference type="Proteomes" id="UP000636709"/>
    </source>
</evidence>
<accession>A0A835F306</accession>
<keyword evidence="2" id="KW-1185">Reference proteome</keyword>
<name>A0A835F306_9POAL</name>
<gene>
    <name evidence="1" type="ORF">HU200_019326</name>
</gene>
<dbReference type="Proteomes" id="UP000636709">
    <property type="component" value="Unassembled WGS sequence"/>
</dbReference>
<organism evidence="1 2">
    <name type="scientific">Digitaria exilis</name>
    <dbReference type="NCBI Taxonomy" id="1010633"/>
    <lineage>
        <taxon>Eukaryota</taxon>
        <taxon>Viridiplantae</taxon>
        <taxon>Streptophyta</taxon>
        <taxon>Embryophyta</taxon>
        <taxon>Tracheophyta</taxon>
        <taxon>Spermatophyta</taxon>
        <taxon>Magnoliopsida</taxon>
        <taxon>Liliopsida</taxon>
        <taxon>Poales</taxon>
        <taxon>Poaceae</taxon>
        <taxon>PACMAD clade</taxon>
        <taxon>Panicoideae</taxon>
        <taxon>Panicodae</taxon>
        <taxon>Paniceae</taxon>
        <taxon>Anthephorinae</taxon>
        <taxon>Digitaria</taxon>
    </lineage>
</organism>
<dbReference type="OrthoDB" id="691180at2759"/>
<sequence>MLVSWRLWKRRNACVFRDATPDIAEVMEELLEEASLWAQAGATSLGAVGWPVRVSAGPPIV</sequence>